<feature type="transmembrane region" description="Helical" evidence="14">
    <location>
        <begin position="43"/>
        <end position="61"/>
    </location>
</feature>
<dbReference type="GO" id="GO:0010008">
    <property type="term" value="C:endosome membrane"/>
    <property type="evidence" value="ECO:0007669"/>
    <property type="project" value="UniProtKB-SubCell"/>
</dbReference>
<keyword evidence="17" id="KW-1185">Reference proteome</keyword>
<evidence type="ECO:0000256" key="1">
    <source>
        <dbReference type="ARBA" id="ARBA00004337"/>
    </source>
</evidence>
<keyword evidence="7" id="KW-0967">Endosome</keyword>
<evidence type="ECO:0000256" key="13">
    <source>
        <dbReference type="ARBA" id="ARBA00045144"/>
    </source>
</evidence>
<evidence type="ECO:0000256" key="6">
    <source>
        <dbReference type="ARBA" id="ARBA00022692"/>
    </source>
</evidence>
<feature type="domain" description="CWH43-like N-terminal" evidence="15">
    <location>
        <begin position="35"/>
        <end position="168"/>
    </location>
</feature>
<dbReference type="PANTHER" id="PTHR21324">
    <property type="entry name" value="FASTING-INDUCIBLE INTEGRAL MEMBRANE PROTEIN TM6P1-RELATED"/>
    <property type="match status" value="1"/>
</dbReference>
<organism evidence="16 17">
    <name type="scientific">Galemys pyrenaicus</name>
    <name type="common">Iberian desman</name>
    <name type="synonym">Pyrenean desman</name>
    <dbReference type="NCBI Taxonomy" id="202257"/>
    <lineage>
        <taxon>Eukaryota</taxon>
        <taxon>Metazoa</taxon>
        <taxon>Chordata</taxon>
        <taxon>Craniata</taxon>
        <taxon>Vertebrata</taxon>
        <taxon>Euteleostomi</taxon>
        <taxon>Mammalia</taxon>
        <taxon>Eutheria</taxon>
        <taxon>Laurasiatheria</taxon>
        <taxon>Eulipotyphla</taxon>
        <taxon>Talpidae</taxon>
        <taxon>Galemys</taxon>
    </lineage>
</organism>
<keyword evidence="10 14" id="KW-0472">Membrane</keyword>
<comment type="subcellular location">
    <subcellularLocation>
        <location evidence="3">Cell membrane</location>
        <topology evidence="3">Multi-pass membrane protein</topology>
    </subcellularLocation>
    <subcellularLocation>
        <location evidence="2">Cytoplasmic vesicle</location>
        <location evidence="2">Autophagosome membrane</location>
        <topology evidence="2">Multi-pass membrane protein</topology>
    </subcellularLocation>
    <subcellularLocation>
        <location evidence="1">Endosome membrane</location>
        <topology evidence="1">Multi-pass membrane protein</topology>
    </subcellularLocation>
</comment>
<evidence type="ECO:0000313" key="16">
    <source>
        <dbReference type="EMBL" id="KAG8520598.1"/>
    </source>
</evidence>
<evidence type="ECO:0000256" key="5">
    <source>
        <dbReference type="ARBA" id="ARBA00022475"/>
    </source>
</evidence>
<dbReference type="GO" id="GO:0005886">
    <property type="term" value="C:plasma membrane"/>
    <property type="evidence" value="ECO:0007669"/>
    <property type="project" value="UniProtKB-SubCell"/>
</dbReference>
<protein>
    <submittedName>
        <fullName evidence="16">Modulator of macroautophagy protein</fullName>
    </submittedName>
</protein>
<comment type="function">
    <text evidence="13">Modulator of macroautophagy that causes accumulation of autophagosomes under basal conditions and enhances autophagic flux. Represses cell death and promotes long-term clonogenic survival of cells grown in the absence of glucose in a macroautophagy-independent manner. May have some role in extracellular matrix engulfment or growth factor receptor recycling, both of which can modulate cell survival.</text>
</comment>
<comment type="similarity">
    <text evidence="4">Belongs to the DRAM/TMEM150 family.</text>
</comment>
<keyword evidence="5" id="KW-1003">Cell membrane</keyword>
<accession>A0A8J6DW80</accession>
<name>A0A8J6DW80_GALPY</name>
<dbReference type="EMBL" id="JAGFMF010011562">
    <property type="protein sequence ID" value="KAG8520598.1"/>
    <property type="molecule type" value="Genomic_DNA"/>
</dbReference>
<evidence type="ECO:0000313" key="17">
    <source>
        <dbReference type="Proteomes" id="UP000700334"/>
    </source>
</evidence>
<reference evidence="16" key="1">
    <citation type="journal article" date="2021" name="Evol. Appl.">
        <title>The genome of the Pyrenean desman and the effects of bottlenecks and inbreeding on the genomic landscape of an endangered species.</title>
        <authorList>
            <person name="Escoda L."/>
            <person name="Castresana J."/>
        </authorList>
    </citation>
    <scope>NUCLEOTIDE SEQUENCE</scope>
    <source>
        <strain evidence="16">IBE-C5619</strain>
    </source>
</reference>
<dbReference type="Pfam" id="PF10277">
    <property type="entry name" value="Frag1"/>
    <property type="match status" value="1"/>
</dbReference>
<evidence type="ECO:0000256" key="7">
    <source>
        <dbReference type="ARBA" id="ARBA00022753"/>
    </source>
</evidence>
<evidence type="ECO:0000259" key="15">
    <source>
        <dbReference type="Pfam" id="PF10277"/>
    </source>
</evidence>
<comment type="caution">
    <text evidence="16">The sequence shown here is derived from an EMBL/GenBank/DDBJ whole genome shotgun (WGS) entry which is preliminary data.</text>
</comment>
<dbReference type="GO" id="GO:0000421">
    <property type="term" value="C:autophagosome membrane"/>
    <property type="evidence" value="ECO:0007669"/>
    <property type="project" value="UniProtKB-SubCell"/>
</dbReference>
<evidence type="ECO:0000256" key="4">
    <source>
        <dbReference type="ARBA" id="ARBA00006565"/>
    </source>
</evidence>
<evidence type="ECO:0000256" key="14">
    <source>
        <dbReference type="SAM" id="Phobius"/>
    </source>
</evidence>
<dbReference type="OrthoDB" id="191706at2759"/>
<evidence type="ECO:0000256" key="10">
    <source>
        <dbReference type="ARBA" id="ARBA00023136"/>
    </source>
</evidence>
<keyword evidence="9" id="KW-0072">Autophagy</keyword>
<evidence type="ECO:0000256" key="9">
    <source>
        <dbReference type="ARBA" id="ARBA00023006"/>
    </source>
</evidence>
<gene>
    <name evidence="16" type="ORF">J0S82_007466</name>
</gene>
<evidence type="ECO:0000256" key="8">
    <source>
        <dbReference type="ARBA" id="ARBA00022989"/>
    </source>
</evidence>
<keyword evidence="6 14" id="KW-0812">Transmembrane</keyword>
<dbReference type="AlphaFoldDB" id="A0A8J6DW80"/>
<dbReference type="InterPro" id="IPR019402">
    <property type="entry name" value="CWH43_N"/>
</dbReference>
<sequence length="216" mass="22730">MSIALLWLLQSGSSKVQWPPGGVACRAALTWPPLAQHKHQRPVHLPGAFLTFFVGTLYFWLQLAFLRHVRDPPRTCAPWLQPLHLGLCSTCTVLVVASILPGAPPSAPTTWPVVANAAVGPRAWAGEPSQQGVVALHLGQLRPALAACEWTATMLLLGLFGLFSMDFAGLEGCALSLRLAPGLGPPPASLVCLQVQQAEGPAPALPEPAGTEAGHT</sequence>
<evidence type="ECO:0000256" key="11">
    <source>
        <dbReference type="ARBA" id="ARBA00023180"/>
    </source>
</evidence>
<dbReference type="GO" id="GO:0006914">
    <property type="term" value="P:autophagy"/>
    <property type="evidence" value="ECO:0007669"/>
    <property type="project" value="UniProtKB-KW"/>
</dbReference>
<keyword evidence="12" id="KW-0968">Cytoplasmic vesicle</keyword>
<dbReference type="PANTHER" id="PTHR21324:SF3">
    <property type="entry name" value="MODULATOR OF MACROAUTOPHAGY TMEM150B"/>
    <property type="match status" value="1"/>
</dbReference>
<evidence type="ECO:0000256" key="2">
    <source>
        <dbReference type="ARBA" id="ARBA00004542"/>
    </source>
</evidence>
<dbReference type="Proteomes" id="UP000700334">
    <property type="component" value="Unassembled WGS sequence"/>
</dbReference>
<keyword evidence="8 14" id="KW-1133">Transmembrane helix</keyword>
<proteinExistence type="inferred from homology"/>
<keyword evidence="11" id="KW-0325">Glycoprotein</keyword>
<evidence type="ECO:0000256" key="3">
    <source>
        <dbReference type="ARBA" id="ARBA00004651"/>
    </source>
</evidence>
<evidence type="ECO:0000256" key="12">
    <source>
        <dbReference type="ARBA" id="ARBA00023329"/>
    </source>
</evidence>
<dbReference type="InterPro" id="IPR050911">
    <property type="entry name" value="DRAM/TMEM150_Autophagy_Mod"/>
</dbReference>